<dbReference type="GO" id="GO:0006412">
    <property type="term" value="P:translation"/>
    <property type="evidence" value="ECO:0007669"/>
    <property type="project" value="UniProtKB-UniRule"/>
</dbReference>
<dbReference type="GO" id="GO:0019843">
    <property type="term" value="F:rRNA binding"/>
    <property type="evidence" value="ECO:0007669"/>
    <property type="project" value="UniProtKB-UniRule"/>
</dbReference>
<evidence type="ECO:0000313" key="8">
    <source>
        <dbReference type="EMBL" id="EGD48998.1"/>
    </source>
</evidence>
<organism evidence="8 9">
    <name type="scientific">Ruminiclostridium papyrosolvens DSM 2782</name>
    <dbReference type="NCBI Taxonomy" id="588581"/>
    <lineage>
        <taxon>Bacteria</taxon>
        <taxon>Bacillati</taxon>
        <taxon>Bacillota</taxon>
        <taxon>Clostridia</taxon>
        <taxon>Eubacteriales</taxon>
        <taxon>Oscillospiraceae</taxon>
        <taxon>Ruminiclostridium</taxon>
    </lineage>
</organism>
<dbReference type="Proteomes" id="UP000003860">
    <property type="component" value="Unassembled WGS sequence"/>
</dbReference>
<dbReference type="InterPro" id="IPR018258">
    <property type="entry name" value="Ribosomal_bL21_CS"/>
</dbReference>
<name>F1T916_9FIRM</name>
<accession>F1T916</accession>
<dbReference type="PANTHER" id="PTHR21349:SF0">
    <property type="entry name" value="LARGE RIBOSOMAL SUBUNIT PROTEIN BL21M"/>
    <property type="match status" value="1"/>
</dbReference>
<protein>
    <recommendedName>
        <fullName evidence="6">Large ribosomal subunit protein bL21</fullName>
    </recommendedName>
</protein>
<evidence type="ECO:0000313" key="9">
    <source>
        <dbReference type="Proteomes" id="UP000003860"/>
    </source>
</evidence>
<dbReference type="PROSITE" id="PS01169">
    <property type="entry name" value="RIBOSOMAL_L21"/>
    <property type="match status" value="1"/>
</dbReference>
<dbReference type="EMBL" id="ACXX02000002">
    <property type="protein sequence ID" value="EGD48998.1"/>
    <property type="molecule type" value="Genomic_DNA"/>
</dbReference>
<dbReference type="PANTHER" id="PTHR21349">
    <property type="entry name" value="50S RIBOSOMAL PROTEIN L21"/>
    <property type="match status" value="1"/>
</dbReference>
<dbReference type="GO" id="GO:1990904">
    <property type="term" value="C:ribonucleoprotein complex"/>
    <property type="evidence" value="ECO:0007669"/>
    <property type="project" value="UniProtKB-KW"/>
</dbReference>
<dbReference type="OrthoDB" id="9813334at2"/>
<reference evidence="8" key="1">
    <citation type="submission" date="2009-07" db="EMBL/GenBank/DDBJ databases">
        <authorList>
            <consortium name="US DOE Joint Genome Institute (JGI-PGF)"/>
            <person name="Lucas S."/>
            <person name="Copeland A."/>
            <person name="Lapidus A."/>
            <person name="Glavina del Rio T."/>
            <person name="Tice H."/>
            <person name="Bruce D."/>
            <person name="Goodwin L."/>
            <person name="Pitluck S."/>
            <person name="Larimer F."/>
            <person name="Land M.L."/>
            <person name="Mouttaki H."/>
            <person name="He Z."/>
            <person name="Zhou J."/>
            <person name="Hemme C.L."/>
        </authorList>
    </citation>
    <scope>NUCLEOTIDE SEQUENCE [LARGE SCALE GENOMIC DNA]</scope>
    <source>
        <strain evidence="8">DSM 2782</strain>
    </source>
</reference>
<keyword evidence="3 6" id="KW-0694">RNA-binding</keyword>
<keyword evidence="9" id="KW-1185">Reference proteome</keyword>
<dbReference type="SUPFAM" id="SSF141091">
    <property type="entry name" value="L21p-like"/>
    <property type="match status" value="1"/>
</dbReference>
<evidence type="ECO:0000256" key="5">
    <source>
        <dbReference type="ARBA" id="ARBA00023274"/>
    </source>
</evidence>
<dbReference type="GO" id="GO:0005737">
    <property type="term" value="C:cytoplasm"/>
    <property type="evidence" value="ECO:0007669"/>
    <property type="project" value="UniProtKB-ARBA"/>
</dbReference>
<comment type="caution">
    <text evidence="8">The sequence shown here is derived from an EMBL/GenBank/DDBJ whole genome shotgun (WGS) entry which is preliminary data.</text>
</comment>
<proteinExistence type="inferred from homology"/>
<dbReference type="NCBIfam" id="TIGR00061">
    <property type="entry name" value="L21"/>
    <property type="match status" value="1"/>
</dbReference>
<evidence type="ECO:0000256" key="3">
    <source>
        <dbReference type="ARBA" id="ARBA00022884"/>
    </source>
</evidence>
<comment type="subunit">
    <text evidence="6">Part of the 50S ribosomal subunit. Contacts protein L20.</text>
</comment>
<dbReference type="STRING" id="588581.Cpap_3426"/>
<dbReference type="RefSeq" id="WP_004617045.1">
    <property type="nucleotide sequence ID" value="NZ_ACXX02000002.1"/>
</dbReference>
<evidence type="ECO:0000256" key="2">
    <source>
        <dbReference type="ARBA" id="ARBA00022730"/>
    </source>
</evidence>
<dbReference type="InterPro" id="IPR036164">
    <property type="entry name" value="bL21-like_sf"/>
</dbReference>
<keyword evidence="4 6" id="KW-0689">Ribosomal protein</keyword>
<dbReference type="GO" id="GO:0003735">
    <property type="term" value="F:structural constituent of ribosome"/>
    <property type="evidence" value="ECO:0007669"/>
    <property type="project" value="InterPro"/>
</dbReference>
<dbReference type="InterPro" id="IPR028909">
    <property type="entry name" value="bL21-like"/>
</dbReference>
<dbReference type="Pfam" id="PF00829">
    <property type="entry name" value="Ribosomal_L21p"/>
    <property type="match status" value="1"/>
</dbReference>
<gene>
    <name evidence="6" type="primary">rplU</name>
    <name evidence="8" type="ORF">Cpap_3426</name>
</gene>
<dbReference type="GO" id="GO:0005840">
    <property type="term" value="C:ribosome"/>
    <property type="evidence" value="ECO:0007669"/>
    <property type="project" value="UniProtKB-KW"/>
</dbReference>
<evidence type="ECO:0000256" key="7">
    <source>
        <dbReference type="RuleBase" id="RU000562"/>
    </source>
</evidence>
<reference evidence="8" key="2">
    <citation type="submission" date="2011-01" db="EMBL/GenBank/DDBJ databases">
        <title>The Non-contiguous Finished genome of Clostridium papyrosolvens.</title>
        <authorList>
            <person name="Lucas S."/>
            <person name="Copeland A."/>
            <person name="Lapidus A."/>
            <person name="Cheng J.-F."/>
            <person name="Goodwin L."/>
            <person name="Pitluck S."/>
            <person name="Misra M."/>
            <person name="Chertkov O."/>
            <person name="Detter J.C."/>
            <person name="Han C."/>
            <person name="Tapia R."/>
            <person name="Land M."/>
            <person name="Hauser L."/>
            <person name="Kyrpides N."/>
            <person name="Ivanova N."/>
            <person name="Pagani I."/>
            <person name="Mouttaki H."/>
            <person name="He Z."/>
            <person name="Zhou J."/>
            <person name="Hemme C.L."/>
            <person name="Woyke T."/>
        </authorList>
    </citation>
    <scope>NUCLEOTIDE SEQUENCE [LARGE SCALE GENOMIC DNA]</scope>
    <source>
        <strain evidence="8">DSM 2782</strain>
    </source>
</reference>
<dbReference type="HAMAP" id="MF_01363">
    <property type="entry name" value="Ribosomal_bL21"/>
    <property type="match status" value="1"/>
</dbReference>
<evidence type="ECO:0000256" key="4">
    <source>
        <dbReference type="ARBA" id="ARBA00022980"/>
    </source>
</evidence>
<evidence type="ECO:0000256" key="1">
    <source>
        <dbReference type="ARBA" id="ARBA00008563"/>
    </source>
</evidence>
<keyword evidence="5 6" id="KW-0687">Ribonucleoprotein</keyword>
<dbReference type="AlphaFoldDB" id="F1T916"/>
<dbReference type="eggNOG" id="COG0261">
    <property type="taxonomic scope" value="Bacteria"/>
</dbReference>
<keyword evidence="2 6" id="KW-0699">rRNA-binding</keyword>
<comment type="function">
    <text evidence="6 7">This protein binds to 23S rRNA in the presence of protein L20.</text>
</comment>
<comment type="similarity">
    <text evidence="1 6 7">Belongs to the bacterial ribosomal protein bL21 family.</text>
</comment>
<sequence length="103" mass="11285">MYAIIMTGGKQYKVQEGDVVFIEKLAAEEGSSVTFDKVLAVSKDGNVSFGAPVLESASVSGKVLNHGKGEKIIVFKYKAKKNIRNKKGHRQPYTKVQIEKINA</sequence>
<evidence type="ECO:0000256" key="6">
    <source>
        <dbReference type="HAMAP-Rule" id="MF_01363"/>
    </source>
</evidence>
<dbReference type="InterPro" id="IPR001787">
    <property type="entry name" value="Ribosomal_bL21"/>
</dbReference>